<sequence>MVAADPATGARRFTVPLPLPDWAYLGTIITRIAGTTDGAGASGGIVVVAAQVMNSDDAMTFGVDLAGHRIAWAVDNFAAETVASGVAVGITHTAPGPVAPVRADVLAVSATDGTTRWRKPGGEGARLAGANLVAVDGSAPDTRRPFFAFLTATDGHQVQALDNNRSPGDTEAGITCHFDQASMTVCDEHTGIRDWAFAIDSTTAASLWKLPDDAKTRVAPKVTAAWHGAVYGYTANGPVVLDGRSGADRNDNPGAAPYLVGPYFGVVGSIDPGNQTPGVYPTSR</sequence>
<protein>
    <recommendedName>
        <fullName evidence="3">Pyrroloquinoline-quinone binding quinoprotein</fullName>
    </recommendedName>
</protein>
<gene>
    <name evidence="1" type="ORF">HF526_04640</name>
</gene>
<evidence type="ECO:0008006" key="3">
    <source>
        <dbReference type="Google" id="ProtNLM"/>
    </source>
</evidence>
<evidence type="ECO:0000313" key="2">
    <source>
        <dbReference type="Proteomes" id="UP000820669"/>
    </source>
</evidence>
<accession>A0ABX1S4Y6</accession>
<evidence type="ECO:0000313" key="1">
    <source>
        <dbReference type="EMBL" id="NMH96605.1"/>
    </source>
</evidence>
<name>A0ABX1S4Y6_9PSEU</name>
<organism evidence="1 2">
    <name type="scientific">Pseudonocardia acidicola</name>
    <dbReference type="NCBI Taxonomy" id="2724939"/>
    <lineage>
        <taxon>Bacteria</taxon>
        <taxon>Bacillati</taxon>
        <taxon>Actinomycetota</taxon>
        <taxon>Actinomycetes</taxon>
        <taxon>Pseudonocardiales</taxon>
        <taxon>Pseudonocardiaceae</taxon>
        <taxon>Pseudonocardia</taxon>
    </lineage>
</organism>
<comment type="caution">
    <text evidence="1">The sequence shown here is derived from an EMBL/GenBank/DDBJ whole genome shotgun (WGS) entry which is preliminary data.</text>
</comment>
<dbReference type="EMBL" id="JAAXLA010000005">
    <property type="protein sequence ID" value="NMH96605.1"/>
    <property type="molecule type" value="Genomic_DNA"/>
</dbReference>
<proteinExistence type="predicted"/>
<keyword evidence="2" id="KW-1185">Reference proteome</keyword>
<dbReference type="RefSeq" id="WP_169379986.1">
    <property type="nucleotide sequence ID" value="NZ_JAAXLA010000005.1"/>
</dbReference>
<dbReference type="Proteomes" id="UP000820669">
    <property type="component" value="Unassembled WGS sequence"/>
</dbReference>
<reference evidence="1 2" key="1">
    <citation type="submission" date="2020-04" db="EMBL/GenBank/DDBJ databases">
        <authorList>
            <person name="Klaysubun C."/>
            <person name="Duangmal K."/>
            <person name="Lipun K."/>
        </authorList>
    </citation>
    <scope>NUCLEOTIDE SEQUENCE [LARGE SCALE GENOMIC DNA]</scope>
    <source>
        <strain evidence="1 2">K10HN5</strain>
    </source>
</reference>